<keyword evidence="4" id="KW-0143">Chaperone</keyword>
<keyword evidence="3 6" id="KW-0697">Rotamase</keyword>
<name>A0A0M4D3A4_9BACT</name>
<evidence type="ECO:0000256" key="1">
    <source>
        <dbReference type="ARBA" id="ARBA00022729"/>
    </source>
</evidence>
<evidence type="ECO:0000256" key="2">
    <source>
        <dbReference type="ARBA" id="ARBA00022764"/>
    </source>
</evidence>
<evidence type="ECO:0000313" key="10">
    <source>
        <dbReference type="Proteomes" id="UP000057158"/>
    </source>
</evidence>
<gene>
    <name evidence="9" type="ORF">DSOUD_3177</name>
</gene>
<dbReference type="STRING" id="1603606.DSOUD_3177"/>
<keyword evidence="2" id="KW-0574">Periplasm</keyword>
<dbReference type="EMBL" id="CP010802">
    <property type="protein sequence ID" value="ALC17902.1"/>
    <property type="molecule type" value="Genomic_DNA"/>
</dbReference>
<accession>A0A0M4D3A4</accession>
<evidence type="ECO:0000256" key="5">
    <source>
        <dbReference type="ARBA" id="ARBA00023235"/>
    </source>
</evidence>
<dbReference type="PROSITE" id="PS51257">
    <property type="entry name" value="PROKAR_LIPOPROTEIN"/>
    <property type="match status" value="1"/>
</dbReference>
<feature type="domain" description="PpiC" evidence="8">
    <location>
        <begin position="172"/>
        <end position="272"/>
    </location>
</feature>
<dbReference type="InterPro" id="IPR000297">
    <property type="entry name" value="PPIase_PpiC"/>
</dbReference>
<dbReference type="InterPro" id="IPR027304">
    <property type="entry name" value="Trigger_fact/SurA_dom_sf"/>
</dbReference>
<dbReference type="InterPro" id="IPR050280">
    <property type="entry name" value="OMP_Chaperone_SurA"/>
</dbReference>
<proteinExistence type="predicted"/>
<evidence type="ECO:0000256" key="6">
    <source>
        <dbReference type="PROSITE-ProRule" id="PRU00278"/>
    </source>
</evidence>
<dbReference type="Proteomes" id="UP000057158">
    <property type="component" value="Chromosome"/>
</dbReference>
<keyword evidence="10" id="KW-1185">Reference proteome</keyword>
<dbReference type="PANTHER" id="PTHR47637:SF1">
    <property type="entry name" value="CHAPERONE SURA"/>
    <property type="match status" value="1"/>
</dbReference>
<dbReference type="PATRIC" id="fig|1603606.3.peg.3423"/>
<dbReference type="Gene3D" id="3.10.50.40">
    <property type="match status" value="1"/>
</dbReference>
<dbReference type="PANTHER" id="PTHR47637">
    <property type="entry name" value="CHAPERONE SURA"/>
    <property type="match status" value="1"/>
</dbReference>
<evidence type="ECO:0000313" key="9">
    <source>
        <dbReference type="EMBL" id="ALC17902.1"/>
    </source>
</evidence>
<dbReference type="KEGG" id="des:DSOUD_3177"/>
<dbReference type="SUPFAM" id="SSF54534">
    <property type="entry name" value="FKBP-like"/>
    <property type="match status" value="1"/>
</dbReference>
<reference evidence="9 10" key="1">
    <citation type="submission" date="2015-07" db="EMBL/GenBank/DDBJ databases">
        <title>Isolation and Genomic Characterization of a Novel Halophilic Metal-Reducing Deltaproteobacterium from the Deep Subsurface.</title>
        <authorList>
            <person name="Badalamenti J.P."/>
            <person name="Summers Z.M."/>
            <person name="Gralnick J.A."/>
            <person name="Bond D.R."/>
        </authorList>
    </citation>
    <scope>NUCLEOTIDE SEQUENCE [LARGE SCALE GENOMIC DNA]</scope>
    <source>
        <strain evidence="9 10">WTL</strain>
    </source>
</reference>
<dbReference type="PROSITE" id="PS50198">
    <property type="entry name" value="PPIC_PPIASE_2"/>
    <property type="match status" value="1"/>
</dbReference>
<dbReference type="InterPro" id="IPR015391">
    <property type="entry name" value="SurA_N"/>
</dbReference>
<evidence type="ECO:0000256" key="3">
    <source>
        <dbReference type="ARBA" id="ARBA00023110"/>
    </source>
</evidence>
<dbReference type="SUPFAM" id="SSF109998">
    <property type="entry name" value="Triger factor/SurA peptide-binding domain-like"/>
    <property type="match status" value="1"/>
</dbReference>
<feature type="signal peptide" evidence="7">
    <location>
        <begin position="1"/>
        <end position="21"/>
    </location>
</feature>
<sequence>MKHLFTLTLALLLACGGLVRAETLDRIAAVVNEQIITTYQLQQAVAERLAERGRGQQNLAAGELAELRSAVLNELVDNALVDERIAALGIKAEDEEVNAAVQDVLRQNKLSLAQLEEALGNEGLTLERYKEKLRQQILRFKLIGREVQSKIEVSTEEIGEYFRTHIDDYRKSPTLHLSRISFVLPAKASAARKAALREEAAAAWNRLRDGEDFSAVLADLEQTGKAQGGDMGTFAEGELTPLFYAAVAGLDTGAVSEVIENSSGFHILRVIGRNPGEVRNFDTVKDEIQRTLRDKKTQARYQEWAAGLKKNAYIDIRL</sequence>
<dbReference type="AlphaFoldDB" id="A0A0M4D3A4"/>
<organism evidence="9 10">
    <name type="scientific">Desulfuromonas soudanensis</name>
    <dbReference type="NCBI Taxonomy" id="1603606"/>
    <lineage>
        <taxon>Bacteria</taxon>
        <taxon>Pseudomonadati</taxon>
        <taxon>Thermodesulfobacteriota</taxon>
        <taxon>Desulfuromonadia</taxon>
        <taxon>Desulfuromonadales</taxon>
        <taxon>Desulfuromonadaceae</taxon>
        <taxon>Desulfuromonas</taxon>
    </lineage>
</organism>
<keyword evidence="5 6" id="KW-0413">Isomerase</keyword>
<dbReference type="Gene3D" id="1.10.4030.10">
    <property type="entry name" value="Porin chaperone SurA, peptide-binding domain"/>
    <property type="match status" value="1"/>
</dbReference>
<dbReference type="GO" id="GO:0003755">
    <property type="term" value="F:peptidyl-prolyl cis-trans isomerase activity"/>
    <property type="evidence" value="ECO:0007669"/>
    <property type="project" value="UniProtKB-KW"/>
</dbReference>
<evidence type="ECO:0000256" key="4">
    <source>
        <dbReference type="ARBA" id="ARBA00023186"/>
    </source>
</evidence>
<dbReference type="Pfam" id="PF13145">
    <property type="entry name" value="Rotamase_2"/>
    <property type="match status" value="1"/>
</dbReference>
<protein>
    <submittedName>
        <fullName evidence="9">Periplasmic chaperone for outer membrane proteins SurA</fullName>
    </submittedName>
</protein>
<dbReference type="Pfam" id="PF09312">
    <property type="entry name" value="SurA_N"/>
    <property type="match status" value="1"/>
</dbReference>
<dbReference type="InterPro" id="IPR046357">
    <property type="entry name" value="PPIase_dom_sf"/>
</dbReference>
<dbReference type="RefSeq" id="WP_053551876.1">
    <property type="nucleotide sequence ID" value="NZ_CP010802.1"/>
</dbReference>
<dbReference type="OrthoDB" id="14196at2"/>
<feature type="chain" id="PRO_5007778295" evidence="7">
    <location>
        <begin position="22"/>
        <end position="318"/>
    </location>
</feature>
<evidence type="ECO:0000259" key="8">
    <source>
        <dbReference type="PROSITE" id="PS50198"/>
    </source>
</evidence>
<evidence type="ECO:0000256" key="7">
    <source>
        <dbReference type="SAM" id="SignalP"/>
    </source>
</evidence>
<keyword evidence="1 7" id="KW-0732">Signal</keyword>